<evidence type="ECO:0000313" key="1">
    <source>
        <dbReference type="EMBL" id="MBC1976993.1"/>
    </source>
</evidence>
<reference evidence="1 2" key="1">
    <citation type="submission" date="2020-03" db="EMBL/GenBank/DDBJ databases">
        <title>Soil Listeria distribution.</title>
        <authorList>
            <person name="Liao J."/>
            <person name="Wiedmann M."/>
        </authorList>
    </citation>
    <scope>NUCLEOTIDE SEQUENCE [LARGE SCALE GENOMIC DNA]</scope>
    <source>
        <strain evidence="1 2">FSL L7-0504</strain>
    </source>
</reference>
<dbReference type="AlphaFoldDB" id="A0A842CKX6"/>
<comment type="caution">
    <text evidence="1">The sequence shown here is derived from an EMBL/GenBank/DDBJ whole genome shotgun (WGS) entry which is preliminary data.</text>
</comment>
<organism evidence="1 2">
    <name type="scientific">Listeria marthii</name>
    <dbReference type="NCBI Taxonomy" id="529731"/>
    <lineage>
        <taxon>Bacteria</taxon>
        <taxon>Bacillati</taxon>
        <taxon>Bacillota</taxon>
        <taxon>Bacilli</taxon>
        <taxon>Bacillales</taxon>
        <taxon>Listeriaceae</taxon>
        <taxon>Listeria</taxon>
    </lineage>
</organism>
<protein>
    <submittedName>
        <fullName evidence="1">Uncharacterized protein</fullName>
    </submittedName>
</protein>
<accession>A0A842CKX6</accession>
<name>A0A842CKX6_9LIST</name>
<dbReference type="Proteomes" id="UP000580683">
    <property type="component" value="Unassembled WGS sequence"/>
</dbReference>
<proteinExistence type="predicted"/>
<dbReference type="EMBL" id="JAASWI010000001">
    <property type="protein sequence ID" value="MBC1976993.1"/>
    <property type="molecule type" value="Genomic_DNA"/>
</dbReference>
<dbReference type="RefSeq" id="WP_185529544.1">
    <property type="nucleotide sequence ID" value="NZ_JAARXE010000002.1"/>
</dbReference>
<gene>
    <name evidence="1" type="ORF">HCJ63_00690</name>
</gene>
<evidence type="ECO:0000313" key="2">
    <source>
        <dbReference type="Proteomes" id="UP000580683"/>
    </source>
</evidence>
<sequence>MKIENNSKEIILKKSEFLLHNGFKLIEITDSTITFSNKKIAFVIGYKRYDNVSNINIKFLEENEMFNLGWIAFVRRNQTPLPQNKLDNILELLDYAEKNYAKVTNLQFCQESREMVEDLLK</sequence>